<dbReference type="EMBL" id="GGEC01004606">
    <property type="protein sequence ID" value="MBW85089.1"/>
    <property type="molecule type" value="Transcribed_RNA"/>
</dbReference>
<reference evidence="1" key="1">
    <citation type="submission" date="2018-02" db="EMBL/GenBank/DDBJ databases">
        <title>Rhizophora mucronata_Transcriptome.</title>
        <authorList>
            <person name="Meera S.P."/>
            <person name="Sreeshan A."/>
            <person name="Augustine A."/>
        </authorList>
    </citation>
    <scope>NUCLEOTIDE SEQUENCE</scope>
    <source>
        <tissue evidence="1">Leaf</tissue>
    </source>
</reference>
<sequence>MASGVAAVPAERVDGEIIAVGVVLERAEPTSSVGAVIGEIPVKIDGKAGVLAVFLEAWPQVGEAEELGEGAEGVEPSRQRVVRLTYW</sequence>
<dbReference type="AlphaFoldDB" id="A0A2P2IV37"/>
<name>A0A2P2IV37_RHIMU</name>
<organism evidence="1">
    <name type="scientific">Rhizophora mucronata</name>
    <name type="common">Asiatic mangrove</name>
    <dbReference type="NCBI Taxonomy" id="61149"/>
    <lineage>
        <taxon>Eukaryota</taxon>
        <taxon>Viridiplantae</taxon>
        <taxon>Streptophyta</taxon>
        <taxon>Embryophyta</taxon>
        <taxon>Tracheophyta</taxon>
        <taxon>Spermatophyta</taxon>
        <taxon>Magnoliopsida</taxon>
        <taxon>eudicotyledons</taxon>
        <taxon>Gunneridae</taxon>
        <taxon>Pentapetalae</taxon>
        <taxon>rosids</taxon>
        <taxon>fabids</taxon>
        <taxon>Malpighiales</taxon>
        <taxon>Rhizophoraceae</taxon>
        <taxon>Rhizophora</taxon>
    </lineage>
</organism>
<protein>
    <submittedName>
        <fullName evidence="1">Putative trehalose-phosphate phosphatase J isoform X1</fullName>
    </submittedName>
</protein>
<evidence type="ECO:0000313" key="1">
    <source>
        <dbReference type="EMBL" id="MBW85089.1"/>
    </source>
</evidence>
<proteinExistence type="predicted"/>
<accession>A0A2P2IV37</accession>